<sequence>MSDTKLRARYLGYLACLNDRRWGDLGEFVADQLTYNGNQLGCNDYRSMIERDTDAAPDLRYTPELIVVDGDVLACRLYFRCHPQRTFLGLVPSGGAVSFAEHVFYRFADLKIVEVWSLIDKEAVRAQIGG</sequence>
<evidence type="ECO:0000313" key="1">
    <source>
        <dbReference type="EMBL" id="BBY75853.1"/>
    </source>
</evidence>
<dbReference type="GO" id="GO:0030638">
    <property type="term" value="P:polyketide metabolic process"/>
    <property type="evidence" value="ECO:0007669"/>
    <property type="project" value="InterPro"/>
</dbReference>
<dbReference type="RefSeq" id="WP_163766608.1">
    <property type="nucleotide sequence ID" value="NZ_AP022598.1"/>
</dbReference>
<evidence type="ECO:0000313" key="2">
    <source>
        <dbReference type="Proteomes" id="UP000466554"/>
    </source>
</evidence>
<dbReference type="EMBL" id="AP022598">
    <property type="protein sequence ID" value="BBY75853.1"/>
    <property type="molecule type" value="Genomic_DNA"/>
</dbReference>
<dbReference type="Proteomes" id="UP000466554">
    <property type="component" value="Chromosome"/>
</dbReference>
<reference evidence="1 2" key="1">
    <citation type="journal article" date="2019" name="Emerg. Microbes Infect.">
        <title>Comprehensive subspecies identification of 175 nontuberculous mycobacteria species based on 7547 genomic profiles.</title>
        <authorList>
            <person name="Matsumoto Y."/>
            <person name="Kinjo T."/>
            <person name="Motooka D."/>
            <person name="Nabeya D."/>
            <person name="Jung N."/>
            <person name="Uechi K."/>
            <person name="Horii T."/>
            <person name="Iida T."/>
            <person name="Fujita J."/>
            <person name="Nakamura S."/>
        </authorList>
    </citation>
    <scope>NUCLEOTIDE SEQUENCE [LARGE SCALE GENOMIC DNA]</scope>
    <source>
        <strain evidence="1 2">JCM 6367</strain>
    </source>
</reference>
<dbReference type="SUPFAM" id="SSF54427">
    <property type="entry name" value="NTF2-like"/>
    <property type="match status" value="1"/>
</dbReference>
<proteinExistence type="predicted"/>
<dbReference type="InterPro" id="IPR032710">
    <property type="entry name" value="NTF2-like_dom_sf"/>
</dbReference>
<protein>
    <submittedName>
        <fullName evidence="1">Ester cyclase</fullName>
    </submittedName>
</protein>
<gene>
    <name evidence="1" type="ORF">MPRF_27520</name>
</gene>
<organism evidence="1 2">
    <name type="scientific">Mycolicibacterium parafortuitum</name>
    <name type="common">Mycobacterium parafortuitum</name>
    <dbReference type="NCBI Taxonomy" id="39692"/>
    <lineage>
        <taxon>Bacteria</taxon>
        <taxon>Bacillati</taxon>
        <taxon>Actinomycetota</taxon>
        <taxon>Actinomycetes</taxon>
        <taxon>Mycobacteriales</taxon>
        <taxon>Mycobacteriaceae</taxon>
        <taxon>Mycolicibacterium</taxon>
    </lineage>
</organism>
<dbReference type="Gene3D" id="3.10.450.50">
    <property type="match status" value="1"/>
</dbReference>
<dbReference type="InterPro" id="IPR009959">
    <property type="entry name" value="Cyclase_SnoaL-like"/>
</dbReference>
<accession>A0A7I7U4P1</accession>
<dbReference type="AlphaFoldDB" id="A0A7I7U4P1"/>
<dbReference type="Pfam" id="PF07366">
    <property type="entry name" value="SnoaL"/>
    <property type="match status" value="1"/>
</dbReference>
<name>A0A7I7U4P1_MYCPF</name>